<dbReference type="Gene3D" id="3.40.50.150">
    <property type="entry name" value="Vaccinia Virus protein VP39"/>
    <property type="match status" value="1"/>
</dbReference>
<dbReference type="EMBL" id="HBIZ01062322">
    <property type="protein sequence ID" value="CAE0785881.1"/>
    <property type="molecule type" value="Transcribed_RNA"/>
</dbReference>
<dbReference type="PROSITE" id="PS51678">
    <property type="entry name" value="SAM_MT_PRMT"/>
    <property type="match status" value="1"/>
</dbReference>
<keyword evidence="2 4" id="KW-0808">Transferase</keyword>
<dbReference type="GO" id="GO:0042054">
    <property type="term" value="F:histone methyltransferase activity"/>
    <property type="evidence" value="ECO:0007669"/>
    <property type="project" value="TreeGrafter"/>
</dbReference>
<dbReference type="InterPro" id="IPR055135">
    <property type="entry name" value="PRMT_dom"/>
</dbReference>
<dbReference type="CDD" id="cd02440">
    <property type="entry name" value="AdoMet_MTases"/>
    <property type="match status" value="1"/>
</dbReference>
<evidence type="ECO:0000256" key="3">
    <source>
        <dbReference type="ARBA" id="ARBA00022691"/>
    </source>
</evidence>
<evidence type="ECO:0000256" key="4">
    <source>
        <dbReference type="PROSITE-ProRule" id="PRU01015"/>
    </source>
</evidence>
<gene>
    <name evidence="6" type="ORF">PCAR00345_LOCUS38589</name>
</gene>
<dbReference type="InterPro" id="IPR029063">
    <property type="entry name" value="SAM-dependent_MTases_sf"/>
</dbReference>
<evidence type="ECO:0000313" key="6">
    <source>
        <dbReference type="EMBL" id="CAE0785881.1"/>
    </source>
</evidence>
<name>A0A7S4C3J8_CHRCT</name>
<dbReference type="PANTHER" id="PTHR11006">
    <property type="entry name" value="PROTEIN ARGININE N-METHYLTRANSFERASE"/>
    <property type="match status" value="1"/>
</dbReference>
<dbReference type="SUPFAM" id="SSF53335">
    <property type="entry name" value="S-adenosyl-L-methionine-dependent methyltransferases"/>
    <property type="match status" value="1"/>
</dbReference>
<reference evidence="6" key="1">
    <citation type="submission" date="2021-01" db="EMBL/GenBank/DDBJ databases">
        <authorList>
            <person name="Corre E."/>
            <person name="Pelletier E."/>
            <person name="Niang G."/>
            <person name="Scheremetjew M."/>
            <person name="Finn R."/>
            <person name="Kale V."/>
            <person name="Holt S."/>
            <person name="Cochrane G."/>
            <person name="Meng A."/>
            <person name="Brown T."/>
            <person name="Cohen L."/>
        </authorList>
    </citation>
    <scope>NUCLEOTIDE SEQUENCE</scope>
    <source>
        <strain evidence="6">CCMP645</strain>
    </source>
</reference>
<dbReference type="AlphaFoldDB" id="A0A7S4C3J8"/>
<dbReference type="InterPro" id="IPR025799">
    <property type="entry name" value="Arg_MeTrfase"/>
</dbReference>
<evidence type="ECO:0000256" key="2">
    <source>
        <dbReference type="ARBA" id="ARBA00022679"/>
    </source>
</evidence>
<feature type="domain" description="Protein arginine N-methyltransferase" evidence="5">
    <location>
        <begin position="190"/>
        <end position="349"/>
    </location>
</feature>
<sequence>MPRRARSSDRCSGYCQHLTCLSSTSVSHQLLDLLQFGVSSTISCHISNASYSFWSPLAACMRGLWRRRTDAYLAAIAKSSDVLRGKAVLDVGAGTGVLAIACAKAGARVVYAVEAGEMATHAATIVDANGFSDVVKVMHAKVEEVQLPEKVDVIVSEWMGIFLVYEAMLDSVLIARDRWLKHDGHMLPRRARLWLCPLRDTRLWEERVGFWTNVHGLDMSCLQPIAAAELCAQPRIEEVAAEDMAGTHACIADFDLGSMRLDEARRISSRFECTSHVRSPILGFVSYFDVEIAPGAWLSTSPEQELTHWQQVSFLWDSPLQIGQGDVLRGSVDIRQQEENKRCLDVLLACRHYGADGESSTIAKSGSCRNRSYKLDTIT</sequence>
<organism evidence="6">
    <name type="scientific">Chrysotila carterae</name>
    <name type="common">Marine alga</name>
    <name type="synonym">Syracosphaera carterae</name>
    <dbReference type="NCBI Taxonomy" id="13221"/>
    <lineage>
        <taxon>Eukaryota</taxon>
        <taxon>Haptista</taxon>
        <taxon>Haptophyta</taxon>
        <taxon>Prymnesiophyceae</taxon>
        <taxon>Isochrysidales</taxon>
        <taxon>Isochrysidaceae</taxon>
        <taxon>Chrysotila</taxon>
    </lineage>
</organism>
<dbReference type="Pfam" id="PF22528">
    <property type="entry name" value="PRMT_C"/>
    <property type="match status" value="1"/>
</dbReference>
<keyword evidence="3 4" id="KW-0949">S-adenosyl-L-methionine</keyword>
<evidence type="ECO:0000259" key="5">
    <source>
        <dbReference type="Pfam" id="PF22528"/>
    </source>
</evidence>
<proteinExistence type="predicted"/>
<evidence type="ECO:0000256" key="1">
    <source>
        <dbReference type="ARBA" id="ARBA00022603"/>
    </source>
</evidence>
<dbReference type="GO" id="GO:0032259">
    <property type="term" value="P:methylation"/>
    <property type="evidence" value="ECO:0007669"/>
    <property type="project" value="UniProtKB-KW"/>
</dbReference>
<dbReference type="GO" id="GO:0016274">
    <property type="term" value="F:protein-arginine N-methyltransferase activity"/>
    <property type="evidence" value="ECO:0007669"/>
    <property type="project" value="InterPro"/>
</dbReference>
<dbReference type="Pfam" id="PF06325">
    <property type="entry name" value="PrmA"/>
    <property type="match status" value="1"/>
</dbReference>
<accession>A0A7S4C3J8</accession>
<dbReference type="Gene3D" id="2.70.160.11">
    <property type="entry name" value="Hnrnp arginine n-methyltransferase1"/>
    <property type="match status" value="1"/>
</dbReference>
<keyword evidence="1 4" id="KW-0489">Methyltransferase</keyword>
<dbReference type="FunFam" id="3.40.50.150:FF:000016">
    <property type="entry name" value="Protein arginine N-methyltransferase 6"/>
    <property type="match status" value="1"/>
</dbReference>
<dbReference type="PANTHER" id="PTHR11006:SF73">
    <property type="entry name" value="PROTEIN ARGININE N-METHYLTRANSFERASE 6"/>
    <property type="match status" value="1"/>
</dbReference>
<protein>
    <recommendedName>
        <fullName evidence="5">Protein arginine N-methyltransferase domain-containing protein</fullName>
    </recommendedName>
</protein>